<dbReference type="PANTHER" id="PTHR10885">
    <property type="entry name" value="ISOPENTENYL-DIPHOSPHATE DELTA-ISOMERASE"/>
    <property type="match status" value="1"/>
</dbReference>
<dbReference type="EMBL" id="QDKG01000003">
    <property type="protein sequence ID" value="PVH25280.1"/>
    <property type="molecule type" value="Genomic_DNA"/>
</dbReference>
<dbReference type="GO" id="GO:0046872">
    <property type="term" value="F:metal ion binding"/>
    <property type="evidence" value="ECO:0007669"/>
    <property type="project" value="UniProtKB-KW"/>
</dbReference>
<gene>
    <name evidence="13" type="ORF">DC487_10185</name>
</gene>
<keyword evidence="14" id="KW-1185">Reference proteome</keyword>
<evidence type="ECO:0000256" key="8">
    <source>
        <dbReference type="ARBA" id="ARBA00023229"/>
    </source>
</evidence>
<evidence type="ECO:0000259" key="12">
    <source>
        <dbReference type="PROSITE" id="PS51462"/>
    </source>
</evidence>
<dbReference type="NCBIfam" id="NF002995">
    <property type="entry name" value="PRK03759.1"/>
    <property type="match status" value="1"/>
</dbReference>
<dbReference type="PROSITE" id="PS51462">
    <property type="entry name" value="NUDIX"/>
    <property type="match status" value="1"/>
</dbReference>
<feature type="active site" evidence="11">
    <location>
        <position position="113"/>
    </location>
</feature>
<dbReference type="AlphaFoldDB" id="A0A2T8HIT2"/>
<evidence type="ECO:0000256" key="6">
    <source>
        <dbReference type="ARBA" id="ARBA00022842"/>
    </source>
</evidence>
<keyword evidence="4" id="KW-0963">Cytoplasm</keyword>
<proteinExistence type="inferred from homology"/>
<dbReference type="SUPFAM" id="SSF55811">
    <property type="entry name" value="Nudix"/>
    <property type="match status" value="1"/>
</dbReference>
<dbReference type="Pfam" id="PF00293">
    <property type="entry name" value="NUDIX"/>
    <property type="match status" value="1"/>
</dbReference>
<dbReference type="InterPro" id="IPR000086">
    <property type="entry name" value="NUDIX_hydrolase_dom"/>
</dbReference>
<comment type="caution">
    <text evidence="13">The sequence shown here is derived from an EMBL/GenBank/DDBJ whole genome shotgun (WGS) entry which is preliminary data.</text>
</comment>
<dbReference type="PIRSF" id="PIRSF018427">
    <property type="entry name" value="Isopntndiph_ism"/>
    <property type="match status" value="1"/>
</dbReference>
<organism evidence="13 14">
    <name type="scientific">Sphingobacterium corticibacter</name>
    <dbReference type="NCBI Taxonomy" id="2171749"/>
    <lineage>
        <taxon>Bacteria</taxon>
        <taxon>Pseudomonadati</taxon>
        <taxon>Bacteroidota</taxon>
        <taxon>Sphingobacteriia</taxon>
        <taxon>Sphingobacteriales</taxon>
        <taxon>Sphingobacteriaceae</taxon>
        <taxon>Sphingobacterium</taxon>
    </lineage>
</organism>
<accession>A0A2T8HIT2</accession>
<dbReference type="InterPro" id="IPR056375">
    <property type="entry name" value="Idi_bact"/>
</dbReference>
<evidence type="ECO:0000256" key="4">
    <source>
        <dbReference type="ARBA" id="ARBA00022490"/>
    </source>
</evidence>
<dbReference type="NCBIfam" id="TIGR02150">
    <property type="entry name" value="IPP_isom_1"/>
    <property type="match status" value="1"/>
</dbReference>
<reference evidence="13 14" key="1">
    <citation type="submission" date="2018-04" db="EMBL/GenBank/DDBJ databases">
        <title>Sphingobacterium cortibacter sp. nov.</title>
        <authorList>
            <person name="Li Y."/>
        </authorList>
    </citation>
    <scope>NUCLEOTIDE SEQUENCE [LARGE SCALE GENOMIC DNA]</scope>
    <source>
        <strain evidence="13 14">2c-3</strain>
    </source>
</reference>
<feature type="active site" evidence="11">
    <location>
        <position position="66"/>
    </location>
</feature>
<dbReference type="InterPro" id="IPR011876">
    <property type="entry name" value="IsopentenylPP_isomerase_typ1"/>
</dbReference>
<dbReference type="HAMAP" id="MF_00202">
    <property type="entry name" value="Idi"/>
    <property type="match status" value="1"/>
</dbReference>
<dbReference type="GO" id="GO:0009240">
    <property type="term" value="P:isopentenyl diphosphate biosynthetic process"/>
    <property type="evidence" value="ECO:0007669"/>
    <property type="project" value="TreeGrafter"/>
</dbReference>
<comment type="similarity">
    <text evidence="2">Belongs to the IPP isomerase type 1 family.</text>
</comment>
<dbReference type="UniPathway" id="UPA00059">
    <property type="reaction ID" value="UER00104"/>
</dbReference>
<keyword evidence="8" id="KW-0414">Isoprene biosynthesis</keyword>
<evidence type="ECO:0000256" key="1">
    <source>
        <dbReference type="ARBA" id="ARBA00004826"/>
    </source>
</evidence>
<keyword evidence="5" id="KW-0479">Metal-binding</keyword>
<dbReference type="EC" id="5.3.3.2" evidence="3 10"/>
<dbReference type="Proteomes" id="UP000245627">
    <property type="component" value="Unassembled WGS sequence"/>
</dbReference>
<evidence type="ECO:0000313" key="14">
    <source>
        <dbReference type="Proteomes" id="UP000245627"/>
    </source>
</evidence>
<evidence type="ECO:0000256" key="11">
    <source>
        <dbReference type="PIRSR" id="PIRSR018427-1"/>
    </source>
</evidence>
<evidence type="ECO:0000256" key="10">
    <source>
        <dbReference type="NCBIfam" id="TIGR02150"/>
    </source>
</evidence>
<dbReference type="CDD" id="cd02885">
    <property type="entry name" value="NUDIX_IPP_Isomerase"/>
    <property type="match status" value="1"/>
</dbReference>
<dbReference type="PANTHER" id="PTHR10885:SF0">
    <property type="entry name" value="ISOPENTENYL-DIPHOSPHATE DELTA-ISOMERASE"/>
    <property type="match status" value="1"/>
</dbReference>
<name>A0A2T8HIT2_9SPHI</name>
<feature type="domain" description="Nudix hydrolase" evidence="12">
    <location>
        <begin position="29"/>
        <end position="161"/>
    </location>
</feature>
<keyword evidence="9 13" id="KW-0413">Isomerase</keyword>
<evidence type="ECO:0000256" key="2">
    <source>
        <dbReference type="ARBA" id="ARBA00007579"/>
    </source>
</evidence>
<evidence type="ECO:0000256" key="9">
    <source>
        <dbReference type="ARBA" id="ARBA00023235"/>
    </source>
</evidence>
<dbReference type="InterPro" id="IPR015797">
    <property type="entry name" value="NUDIX_hydrolase-like_dom_sf"/>
</dbReference>
<dbReference type="GO" id="GO:0050992">
    <property type="term" value="P:dimethylallyl diphosphate biosynthetic process"/>
    <property type="evidence" value="ECO:0007669"/>
    <property type="project" value="UniProtKB-UniPathway"/>
</dbReference>
<dbReference type="Gene3D" id="3.90.79.10">
    <property type="entry name" value="Nucleoside Triphosphate Pyrophosphohydrolase"/>
    <property type="match status" value="1"/>
</dbReference>
<keyword evidence="6" id="KW-0460">Magnesium</keyword>
<evidence type="ECO:0000256" key="3">
    <source>
        <dbReference type="ARBA" id="ARBA00012057"/>
    </source>
</evidence>
<evidence type="ECO:0000256" key="5">
    <source>
        <dbReference type="ARBA" id="ARBA00022723"/>
    </source>
</evidence>
<dbReference type="RefSeq" id="WP_116775868.1">
    <property type="nucleotide sequence ID" value="NZ_QDKG01000003.1"/>
</dbReference>
<dbReference type="GO" id="GO:0005737">
    <property type="term" value="C:cytoplasm"/>
    <property type="evidence" value="ECO:0007669"/>
    <property type="project" value="TreeGrafter"/>
</dbReference>
<evidence type="ECO:0000313" key="13">
    <source>
        <dbReference type="EMBL" id="PVH25280.1"/>
    </source>
</evidence>
<protein>
    <recommendedName>
        <fullName evidence="3 10">Isopentenyl-diphosphate delta-isomerase</fullName>
        <ecNumber evidence="3 10">5.3.3.2</ecNumber>
    </recommendedName>
</protein>
<sequence>MERNKVVLVDQNDQTVGEMDKLLAHERGELHRAFSIFIFNSRGEMLIHQRAADKYHGGGLWTNACCSHPQLHEDLEQGALQRLQFEMGLVCPINALFSFIYHAKVENDLIEHEFDHVFVGYSDDTPLPNPAEVQDFRWISVSKLQEEIRTSPEKFTYWFKSALDQVLSTLEQTNSFATNR</sequence>
<comment type="pathway">
    <text evidence="1">Isoprenoid biosynthesis; dimethylallyl diphosphate biosynthesis; dimethylallyl diphosphate from isopentenyl diphosphate: step 1/1.</text>
</comment>
<keyword evidence="7" id="KW-0464">Manganese</keyword>
<dbReference type="GO" id="GO:0004452">
    <property type="term" value="F:isopentenyl-diphosphate delta-isomerase activity"/>
    <property type="evidence" value="ECO:0007669"/>
    <property type="project" value="UniProtKB-UniRule"/>
</dbReference>
<dbReference type="OrthoDB" id="9809458at2"/>
<evidence type="ECO:0000256" key="7">
    <source>
        <dbReference type="ARBA" id="ARBA00023211"/>
    </source>
</evidence>